<dbReference type="Proteomes" id="UP000563524">
    <property type="component" value="Unassembled WGS sequence"/>
</dbReference>
<feature type="signal peptide" evidence="1">
    <location>
        <begin position="1"/>
        <end position="21"/>
    </location>
</feature>
<feature type="chain" id="PRO_5032533798" evidence="1">
    <location>
        <begin position="22"/>
        <end position="135"/>
    </location>
</feature>
<dbReference type="AlphaFoldDB" id="A0A840I8A6"/>
<accession>A0A840I8A6</accession>
<dbReference type="EMBL" id="JACHOB010000008">
    <property type="protein sequence ID" value="MBB4660338.1"/>
    <property type="molecule type" value="Genomic_DNA"/>
</dbReference>
<proteinExistence type="predicted"/>
<dbReference type="RefSeq" id="WP_183819790.1">
    <property type="nucleotide sequence ID" value="NZ_JACHOB010000008.1"/>
</dbReference>
<protein>
    <submittedName>
        <fullName evidence="2">Uncharacterized protein</fullName>
    </submittedName>
</protein>
<evidence type="ECO:0000313" key="3">
    <source>
        <dbReference type="Proteomes" id="UP000563524"/>
    </source>
</evidence>
<evidence type="ECO:0000256" key="1">
    <source>
        <dbReference type="SAM" id="SignalP"/>
    </source>
</evidence>
<comment type="caution">
    <text evidence="2">The sequence shown here is derived from an EMBL/GenBank/DDBJ whole genome shotgun (WGS) entry which is preliminary data.</text>
</comment>
<gene>
    <name evidence="2" type="ORF">GGQ59_002888</name>
</gene>
<name>A0A840I8A6_9PROT</name>
<reference evidence="2 3" key="1">
    <citation type="submission" date="2020-08" db="EMBL/GenBank/DDBJ databases">
        <title>Genomic Encyclopedia of Type Strains, Phase IV (KMG-IV): sequencing the most valuable type-strain genomes for metagenomic binning, comparative biology and taxonomic classification.</title>
        <authorList>
            <person name="Goeker M."/>
        </authorList>
    </citation>
    <scope>NUCLEOTIDE SEQUENCE [LARGE SCALE GENOMIC DNA]</scope>
    <source>
        <strain evidence="2 3">DSM 102850</strain>
    </source>
</reference>
<keyword evidence="1" id="KW-0732">Signal</keyword>
<sequence length="135" mass="14214">MRASIIAASLAALTIATTAAADHHKEMANAPSASELTGAWTDGDGTLNLMPGGHFAAVYGDRFVIGMGTYEVSDGEITVTDRDGFNPCGDPATYAYELGDNEVTFTVVGEDTCEGRKEVVDGKTWTKAQMPDMDS</sequence>
<organism evidence="2 3">
    <name type="scientific">Parvularcula dongshanensis</name>
    <dbReference type="NCBI Taxonomy" id="1173995"/>
    <lineage>
        <taxon>Bacteria</taxon>
        <taxon>Pseudomonadati</taxon>
        <taxon>Pseudomonadota</taxon>
        <taxon>Alphaproteobacteria</taxon>
        <taxon>Parvularculales</taxon>
        <taxon>Parvularculaceae</taxon>
        <taxon>Parvularcula</taxon>
    </lineage>
</organism>
<keyword evidence="3" id="KW-1185">Reference proteome</keyword>
<evidence type="ECO:0000313" key="2">
    <source>
        <dbReference type="EMBL" id="MBB4660338.1"/>
    </source>
</evidence>